<evidence type="ECO:0000256" key="2">
    <source>
        <dbReference type="ARBA" id="ARBA00022448"/>
    </source>
</evidence>
<keyword evidence="4" id="KW-0547">Nucleotide-binding</keyword>
<dbReference type="SUPFAM" id="SSF52540">
    <property type="entry name" value="P-loop containing nucleoside triphosphate hydrolases"/>
    <property type="match status" value="1"/>
</dbReference>
<evidence type="ECO:0000256" key="5">
    <source>
        <dbReference type="ARBA" id="ARBA00022840"/>
    </source>
</evidence>
<dbReference type="OrthoDB" id="9785229at2"/>
<dbReference type="PROSITE" id="PS00211">
    <property type="entry name" value="ABC_TRANSPORTER_1"/>
    <property type="match status" value="1"/>
</dbReference>
<sequence length="319" mass="36342">MLEIRNIVKQYANHRALDDVSIQVEKGSIFGLLGPNGAGKTSLIRIINQITAPDSGEIYFDGERLNPSHIGRIGYLPEERGLYKKMEIGEQMLYLAQLKGLSRKEATERIKHWFEKMEMQSWWHKKVEDLSKGMQQKVQFVATVVHRPDLIILDEPFSGFDPVNVNIIKEEILSLNRSGATLIFSTHRMESVEELCDSIVLINKSKKILDGKLSDIKNVYRTNTYRIAHLPSPEPLLAVDGLFTIEDQVGTPEESTTLTVKIAQGKTINDVLMYLIPRVQIHELKEIIPSIHDIFVQQVTVQASYPLLKHTNEQDITHH</sequence>
<accession>A0A1I3II03</accession>
<dbReference type="PROSITE" id="PS50893">
    <property type="entry name" value="ABC_TRANSPORTER_2"/>
    <property type="match status" value="1"/>
</dbReference>
<dbReference type="GO" id="GO:0005524">
    <property type="term" value="F:ATP binding"/>
    <property type="evidence" value="ECO:0007669"/>
    <property type="project" value="UniProtKB-KW"/>
</dbReference>
<dbReference type="Proteomes" id="UP000198670">
    <property type="component" value="Unassembled WGS sequence"/>
</dbReference>
<dbReference type="RefSeq" id="WP_090626373.1">
    <property type="nucleotide sequence ID" value="NZ_FOQO01000004.1"/>
</dbReference>
<keyword evidence="2" id="KW-0813">Transport</keyword>
<dbReference type="SMART" id="SM00382">
    <property type="entry name" value="AAA"/>
    <property type="match status" value="1"/>
</dbReference>
<name>A0A1I3II03_9SPHI</name>
<feature type="domain" description="ABC transporter" evidence="6">
    <location>
        <begin position="2"/>
        <end position="229"/>
    </location>
</feature>
<dbReference type="AlphaFoldDB" id="A0A1I3II03"/>
<proteinExistence type="inferred from homology"/>
<dbReference type="InterPro" id="IPR050763">
    <property type="entry name" value="ABC_transporter_ATP-binding"/>
</dbReference>
<dbReference type="InterPro" id="IPR003593">
    <property type="entry name" value="AAA+_ATPase"/>
</dbReference>
<dbReference type="InterPro" id="IPR027417">
    <property type="entry name" value="P-loop_NTPase"/>
</dbReference>
<organism evidence="7 8">
    <name type="scientific">Parapedobacter indicus</name>
    <dbReference type="NCBI Taxonomy" id="1477437"/>
    <lineage>
        <taxon>Bacteria</taxon>
        <taxon>Pseudomonadati</taxon>
        <taxon>Bacteroidota</taxon>
        <taxon>Sphingobacteriia</taxon>
        <taxon>Sphingobacteriales</taxon>
        <taxon>Sphingobacteriaceae</taxon>
        <taxon>Parapedobacter</taxon>
    </lineage>
</organism>
<keyword evidence="3" id="KW-0536">Nodulation</keyword>
<evidence type="ECO:0000256" key="4">
    <source>
        <dbReference type="ARBA" id="ARBA00022741"/>
    </source>
</evidence>
<dbReference type="InterPro" id="IPR017871">
    <property type="entry name" value="ABC_transporter-like_CS"/>
</dbReference>
<comment type="similarity">
    <text evidence="1">Belongs to the ABC transporter superfamily.</text>
</comment>
<evidence type="ECO:0000259" key="6">
    <source>
        <dbReference type="PROSITE" id="PS50893"/>
    </source>
</evidence>
<dbReference type="EMBL" id="FOQO01000004">
    <property type="protein sequence ID" value="SFI47556.1"/>
    <property type="molecule type" value="Genomic_DNA"/>
</dbReference>
<protein>
    <submittedName>
        <fullName evidence="7">ABC-2 type transport system ATP-binding protein</fullName>
    </submittedName>
</protein>
<keyword evidence="8" id="KW-1185">Reference proteome</keyword>
<keyword evidence="5 7" id="KW-0067">ATP-binding</keyword>
<evidence type="ECO:0000256" key="1">
    <source>
        <dbReference type="ARBA" id="ARBA00005417"/>
    </source>
</evidence>
<reference evidence="7 8" key="1">
    <citation type="submission" date="2016-10" db="EMBL/GenBank/DDBJ databases">
        <authorList>
            <person name="de Groot N.N."/>
        </authorList>
    </citation>
    <scope>NUCLEOTIDE SEQUENCE [LARGE SCALE GENOMIC DNA]</scope>
    <source>
        <strain evidence="7 8">RK1</strain>
    </source>
</reference>
<dbReference type="Pfam" id="PF13732">
    <property type="entry name" value="DrrA1-3_C"/>
    <property type="match status" value="1"/>
</dbReference>
<dbReference type="GO" id="GO:0016887">
    <property type="term" value="F:ATP hydrolysis activity"/>
    <property type="evidence" value="ECO:0007669"/>
    <property type="project" value="InterPro"/>
</dbReference>
<dbReference type="STRING" id="1477437.SAMN05444682_104101"/>
<evidence type="ECO:0000256" key="3">
    <source>
        <dbReference type="ARBA" id="ARBA00022458"/>
    </source>
</evidence>
<dbReference type="Pfam" id="PF00005">
    <property type="entry name" value="ABC_tran"/>
    <property type="match status" value="1"/>
</dbReference>
<dbReference type="Gene3D" id="3.40.50.300">
    <property type="entry name" value="P-loop containing nucleotide triphosphate hydrolases"/>
    <property type="match status" value="1"/>
</dbReference>
<gene>
    <name evidence="7" type="ORF">SAMN05444682_104101</name>
</gene>
<dbReference type="PANTHER" id="PTHR42711:SF5">
    <property type="entry name" value="ABC TRANSPORTER ATP-BINDING PROTEIN NATA"/>
    <property type="match status" value="1"/>
</dbReference>
<dbReference type="InterPro" id="IPR025302">
    <property type="entry name" value="DrrA1/2-like_C"/>
</dbReference>
<evidence type="ECO:0000313" key="7">
    <source>
        <dbReference type="EMBL" id="SFI47556.1"/>
    </source>
</evidence>
<dbReference type="InterPro" id="IPR003439">
    <property type="entry name" value="ABC_transporter-like_ATP-bd"/>
</dbReference>
<evidence type="ECO:0000313" key="8">
    <source>
        <dbReference type="Proteomes" id="UP000198670"/>
    </source>
</evidence>
<dbReference type="PANTHER" id="PTHR42711">
    <property type="entry name" value="ABC TRANSPORTER ATP-BINDING PROTEIN"/>
    <property type="match status" value="1"/>
</dbReference>